<dbReference type="SUPFAM" id="SSF54695">
    <property type="entry name" value="POZ domain"/>
    <property type="match status" value="1"/>
</dbReference>
<evidence type="ECO:0000259" key="2">
    <source>
        <dbReference type="PROSITE" id="PS50097"/>
    </source>
</evidence>
<dbReference type="PROSITE" id="PS50097">
    <property type="entry name" value="BTB"/>
    <property type="match status" value="1"/>
</dbReference>
<evidence type="ECO:0000313" key="4">
    <source>
        <dbReference type="Proteomes" id="UP000320762"/>
    </source>
</evidence>
<dbReference type="AlphaFoldDB" id="A0A550BUM7"/>
<comment type="caution">
    <text evidence="3">The sequence shown here is derived from an EMBL/GenBank/DDBJ whole genome shotgun (WGS) entry which is preliminary data.</text>
</comment>
<feature type="region of interest" description="Disordered" evidence="1">
    <location>
        <begin position="233"/>
        <end position="258"/>
    </location>
</feature>
<dbReference type="Pfam" id="PF00651">
    <property type="entry name" value="BTB"/>
    <property type="match status" value="1"/>
</dbReference>
<dbReference type="InterPro" id="IPR011333">
    <property type="entry name" value="SKP1/BTB/POZ_sf"/>
</dbReference>
<reference evidence="3 4" key="1">
    <citation type="journal article" date="2019" name="New Phytol.">
        <title>Comparative genomics reveals unique wood-decay strategies and fruiting body development in the Schizophyllaceae.</title>
        <authorList>
            <person name="Almasi E."/>
            <person name="Sahu N."/>
            <person name="Krizsan K."/>
            <person name="Balint B."/>
            <person name="Kovacs G.M."/>
            <person name="Kiss B."/>
            <person name="Cseklye J."/>
            <person name="Drula E."/>
            <person name="Henrissat B."/>
            <person name="Nagy I."/>
            <person name="Chovatia M."/>
            <person name="Adam C."/>
            <person name="LaButti K."/>
            <person name="Lipzen A."/>
            <person name="Riley R."/>
            <person name="Grigoriev I.V."/>
            <person name="Nagy L.G."/>
        </authorList>
    </citation>
    <scope>NUCLEOTIDE SEQUENCE [LARGE SCALE GENOMIC DNA]</scope>
    <source>
        <strain evidence="3 4">NL-1724</strain>
    </source>
</reference>
<protein>
    <recommendedName>
        <fullName evidence="2">BTB domain-containing protein</fullName>
    </recommendedName>
</protein>
<dbReference type="EMBL" id="VDMD01000076">
    <property type="protein sequence ID" value="TRM56262.1"/>
    <property type="molecule type" value="Genomic_DNA"/>
</dbReference>
<name>A0A550BUM7_9AGAR</name>
<dbReference type="Proteomes" id="UP000320762">
    <property type="component" value="Unassembled WGS sequence"/>
</dbReference>
<dbReference type="Gene3D" id="3.30.710.10">
    <property type="entry name" value="Potassium Channel Kv1.1, Chain A"/>
    <property type="match status" value="1"/>
</dbReference>
<evidence type="ECO:0000313" key="3">
    <source>
        <dbReference type="EMBL" id="TRM56262.1"/>
    </source>
</evidence>
<proteinExistence type="predicted"/>
<evidence type="ECO:0000256" key="1">
    <source>
        <dbReference type="SAM" id="MobiDB-lite"/>
    </source>
</evidence>
<feature type="domain" description="BTB" evidence="2">
    <location>
        <begin position="305"/>
        <end position="378"/>
    </location>
</feature>
<gene>
    <name evidence="3" type="ORF">BD626DRAFT_575973</name>
</gene>
<dbReference type="InterPro" id="IPR000210">
    <property type="entry name" value="BTB/POZ_dom"/>
</dbReference>
<dbReference type="SMART" id="SM00225">
    <property type="entry name" value="BTB"/>
    <property type="match status" value="1"/>
</dbReference>
<dbReference type="OrthoDB" id="3043804at2759"/>
<accession>A0A550BUM7</accession>
<keyword evidence="4" id="KW-1185">Reference proteome</keyword>
<organism evidence="3 4">
    <name type="scientific">Schizophyllum amplum</name>
    <dbReference type="NCBI Taxonomy" id="97359"/>
    <lineage>
        <taxon>Eukaryota</taxon>
        <taxon>Fungi</taxon>
        <taxon>Dikarya</taxon>
        <taxon>Basidiomycota</taxon>
        <taxon>Agaricomycotina</taxon>
        <taxon>Agaricomycetes</taxon>
        <taxon>Agaricomycetidae</taxon>
        <taxon>Agaricales</taxon>
        <taxon>Schizophyllaceae</taxon>
        <taxon>Schizophyllum</taxon>
    </lineage>
</organism>
<sequence>MHPNKRLREDTFAGEDTGEAAVTRSDKYYIPGGDLVCKAENTLFRVHSYHFMRASPVYCVYSTQRSPLESFNDTHPLNLAIRAQDAAALMWFFYDSPYNWVSGDNTIQGLFKASTWESIMLAADKLIMPQIARVACHTLDHLHRLSDARKVALGIRYRLGRDWVAPNIRRLLRDENSLKEEDVCVMGPRMTVLVVRGRELLLRRHMVEVLNQAKTTLSCAACLCDSKGPPRPRLRHLAPSPNASGTQHHAGSECHQQHEVLPNDAPSDALVDSVIAMTSLFQGVDNAPGPPPSASRCFRKGIPNGDIFIQVEDRKFQMHSYPLIRASPFFANMFSVPLGNGQIREGFTADCPIKLDIRAHDFENLLYFFYDSAYERLPGAVDPTAIPMWESTLHLADMFNMREVKEVALHALGRPGALADVHKVALCMRYNVPRTWAETAFLALCTRKQAPTWHEMAELTPAVADAIVQAREELLRRNALAWMAPDAIQQIVNKRFLERPATAAVSGKTSIAT</sequence>